<dbReference type="InterPro" id="IPR050800">
    <property type="entry name" value="ARTD/PARP"/>
</dbReference>
<organism evidence="13 14">
    <name type="scientific">Naegleria lovaniensis</name>
    <name type="common">Amoeba</name>
    <dbReference type="NCBI Taxonomy" id="51637"/>
    <lineage>
        <taxon>Eukaryota</taxon>
        <taxon>Discoba</taxon>
        <taxon>Heterolobosea</taxon>
        <taxon>Tetramitia</taxon>
        <taxon>Eutetramitia</taxon>
        <taxon>Vahlkampfiidae</taxon>
        <taxon>Naegleria</taxon>
    </lineage>
</organism>
<feature type="compositionally biased region" description="Acidic residues" evidence="9">
    <location>
        <begin position="1046"/>
        <end position="1064"/>
    </location>
</feature>
<dbReference type="GO" id="GO:0005730">
    <property type="term" value="C:nucleolus"/>
    <property type="evidence" value="ECO:0007669"/>
    <property type="project" value="TreeGrafter"/>
</dbReference>
<dbReference type="InterPro" id="IPR002110">
    <property type="entry name" value="Ankyrin_rpt"/>
</dbReference>
<evidence type="ECO:0000259" key="12">
    <source>
        <dbReference type="PROSITE" id="PS51977"/>
    </source>
</evidence>
<feature type="compositionally biased region" description="Basic residues" evidence="9">
    <location>
        <begin position="1068"/>
        <end position="1080"/>
    </location>
</feature>
<feature type="compositionally biased region" description="Acidic residues" evidence="9">
    <location>
        <begin position="151"/>
        <end position="175"/>
    </location>
</feature>
<feature type="repeat" description="ANK" evidence="7">
    <location>
        <begin position="537"/>
        <end position="569"/>
    </location>
</feature>
<dbReference type="PROSITE" id="PS50297">
    <property type="entry name" value="ANK_REP_REGION"/>
    <property type="match status" value="9"/>
</dbReference>
<keyword evidence="4" id="KW-0548">Nucleotidyltransferase</keyword>
<dbReference type="Gene3D" id="1.25.40.20">
    <property type="entry name" value="Ankyrin repeat-containing domain"/>
    <property type="match status" value="6"/>
</dbReference>
<feature type="domain" description="WGR" evidence="12">
    <location>
        <begin position="1965"/>
        <end position="2081"/>
    </location>
</feature>
<accession>A0AA88GFK1</accession>
<dbReference type="Proteomes" id="UP000816034">
    <property type="component" value="Unassembled WGS sequence"/>
</dbReference>
<feature type="repeat" description="ANK" evidence="7">
    <location>
        <begin position="1310"/>
        <end position="1347"/>
    </location>
</feature>
<evidence type="ECO:0000313" key="14">
    <source>
        <dbReference type="Proteomes" id="UP000816034"/>
    </source>
</evidence>
<dbReference type="InterPro" id="IPR036930">
    <property type="entry name" value="WGR_dom_sf"/>
</dbReference>
<dbReference type="Pfam" id="PF02877">
    <property type="entry name" value="PARP_reg"/>
    <property type="match status" value="1"/>
</dbReference>
<dbReference type="PRINTS" id="PR01415">
    <property type="entry name" value="ANKYRIN"/>
</dbReference>
<dbReference type="GO" id="GO:0070212">
    <property type="term" value="P:protein poly-ADP-ribosylation"/>
    <property type="evidence" value="ECO:0007669"/>
    <property type="project" value="TreeGrafter"/>
</dbReference>
<dbReference type="CDD" id="cd01437">
    <property type="entry name" value="parp_like"/>
    <property type="match status" value="1"/>
</dbReference>
<dbReference type="SMART" id="SM00248">
    <property type="entry name" value="ANK"/>
    <property type="match status" value="21"/>
</dbReference>
<dbReference type="PROSITE" id="PS51059">
    <property type="entry name" value="PARP_CATALYTIC"/>
    <property type="match status" value="1"/>
</dbReference>
<keyword evidence="3 8" id="KW-0808">Transferase</keyword>
<feature type="repeat" description="ANK" evidence="7">
    <location>
        <begin position="703"/>
        <end position="735"/>
    </location>
</feature>
<feature type="repeat" description="ANK" evidence="7">
    <location>
        <begin position="1404"/>
        <end position="1436"/>
    </location>
</feature>
<proteinExistence type="predicted"/>
<dbReference type="EMBL" id="PYSW02000043">
    <property type="protein sequence ID" value="KAG2374682.1"/>
    <property type="molecule type" value="Genomic_DNA"/>
</dbReference>
<sequence length="2476" mass="279020">MPRKSKKSLAIEEEEATTSAASSTVAASASHSSSSSNEMDTSMNESDLVVPADDENDDSSRPSRKSKETAKRVIHNAIQSKLEKESGADTMMAQDDDDAEAPTSENKEEEELSHAPRISIAAMKRKQKAEKLAKKRQQLKKKKKSKKDHESSDEEDASDHHDDDEEEHDEEEADDSDAKPKKKSSSKKREKKKTASKKKEKKKSSSKKRKKKDEDDESDDHDHSDSKKKKKKKKTTKKSTTKKKKIKPGMREIPDEEVLDRISQMKDEAFTEMSDDLHTEVSPVRTSKEIFRAILTKNYVLLKKILEDEKNVNNIWISRSVDCDWTVWDYAIRSNDQKALDMLFEEATKYRSRVSQSHSIETMSTGHVGKRTFGRAIRSVNVSRGGREGIDVAFAKDSEHYNFSRWNDGFSEALERSLSCPDITTDTIDYLIVKKGLGIFGEDGIYNAVQSGNLKIAIHLAKKLQAQDGFGLNLLHVESLELDGTTNFSEYKSVSVVKKALAKDATPVHFAAINPNTKYLKELVENNSDGVAVQDAFQKRPLHFAACSSTPDNIKYLLEKGANIIEKDSQKRTALHYAAKYGHAHNVEVLCPKDQKYGAIKDKFGYTPLHLASWYGHADVCEKLVECGVSVDVAAKLKETPLMSACKRGHLHVMKKLIEKGAKIEKLCSRKKSLLMYAAMNGHFEICRYLLKQGADPNHKDSAGNSVMHYAVAYGWFDIVKLLLVAGGDLHALNSWKYSPLNISMLKSHYGITEFILNDAGVDLNLKDSEGCTLIHKLMSRLNDQNVNQIKYLIETKKDRIDLTITDAKKQSLFHYITGSRTKYDIELAKLFIKHGLHYDSIDASGVTPLMKAFNHSNINMIKFLLEQGSRVRCKKHEENILHLVLKQVNHRDLNKLFGIIYENMVTHKRVYQENALSMMNDEVDQQHNDDIVTTINHNNESFHSTTSETDIKDSEQLFYKMAQTIDATGKTPLMAMIEQFSKSSNMYELAEDSDGEATPYPTPSAANSEANNPFNVLFGQHDDENHGKETKKKLSKKKSKKMNDDSDDEEMEDSEDDMMEDEEIVPKKKKTSKKKKKPSRRDENSDEEMEDESSNPSDLSSEEEEEGAATDASFLSNTSGSGGFTFGSSSTAAAISSTSGSFMFGSSSTAVVGGSSSLFGTSASTPFASTTTTTTTFASTTTTTTTTTTTQEVELDSDGEPYDYTYGYARKKPKTPTGSNTSLFLQFLDKYLTLTKTSLKHEKIVHITEASKIKIKDPNTNKMRTKYYPPNQYISYTPLHFAVKYRNAELIKVYLSHKYRLDVNAKDFKGITPLHLAVQAAKSSDDAIHLVKYLLKHGAELNSRDSYGRTPFFYAFTDIPYQGTSSSQNYYSYGSYSSSNDPIELVSDMCNFEGLEMDIVDHMSRSPLHYAALRGATISSIFLIQRGAELNRKDEDGNTVTNLALLSSKVDFVVTLINKGGDVHAPIYSGSVDPLTIREQKRRALVEEGKKKKKSHLLGVRSSSLKRYDEDDEDEDEDESEQEEEEEEEQPQFDSDSSFEEEEDQAAENNLSYHAIHEKVASEALPSMTMFKYALSKSFMGLAYLIMQEPNIKPTQVISDALDTKQYGLVQKLIRKTRNDLLIHDLNSDGQNVMHLVARHCGYHSEWNMTWSVTITKMLLRRHVNVNLVDTCKGRTPLHYACKNRNDQIVSLLLKHGALPNTLDTKYKRSALIHACKNSSETTTLGVMYSSPSPVQTIVKDLLAHHANPNIQETKYGRSALHFAVCLRDRRVVQQLCQSQSINVNLQDVPLKRTPLHHAVLQTDNECVNILLNDAQKGINVNSKDMDERTPLHYAVGINLFGYHQNVSLVESLMKAKADIHVQDKDSKSPLYYSYRQTNGIYTKLLLGKSHSSNTELEQQAQNEIKSLIEYMSTFPVPHQNVSFESDASEALRIFEENEANREETEEEKKERIPKMDKNCALKNCQVLQDDSLTDEDSQSTAATLNGEARYFHAVLNKTDVKYGTNGYNNFYILQIGHNVGQNLYVLFNRYGRVGETGMFQTTPFQDKDEAIAEFKKIFKSKTGNEWGKEFEEKTKKYKIVDVSKRKVKDPLQPIDLSKAASSTLPEPIYELMKVVCDITILRKDLTRLGISDEYFSLGQLSKERLKKGYEVLTTILQTIKDRDANPTMPPSELLVILGKLADLSNEFYSLIPHHGCVNCPIESLESESDVVSKMKSLEDLIELRTAARILLASQLNIKTMNPLDYTYHALGAQLAPLAKTDEEFSVINRYMDQTGGSSVKIMNIFRVNRQGESDRFDQFLSNQKSKGKNIHRMLLWHGSPVTNFLSILSKGLLIAPKEAPVSGYMFGKGIYCADMFGKSLGYCRSDVSEGQALLLLCEVLIGNPYRTYESEYMEEAKSGFDSTMGVGARGPNSEQPFVQYDGVHIPLGPVVDTPKPVEKTNANRYWNFPLHYNEYIVYNVDQVRIRYMVQVKTL</sequence>
<reference evidence="13 14" key="1">
    <citation type="journal article" date="2018" name="BMC Genomics">
        <title>The genome of Naegleria lovaniensis, the basis for a comparative approach to unravel pathogenicity factors of the human pathogenic amoeba N. fowleri.</title>
        <authorList>
            <person name="Liechti N."/>
            <person name="Schurch N."/>
            <person name="Bruggmann R."/>
            <person name="Wittwer M."/>
        </authorList>
    </citation>
    <scope>NUCLEOTIDE SEQUENCE [LARGE SCALE GENOMIC DNA]</scope>
    <source>
        <strain evidence="13 14">ATCC 30569</strain>
    </source>
</reference>
<keyword evidence="6" id="KW-0539">Nucleus</keyword>
<gene>
    <name evidence="13" type="ORF">C9374_010426</name>
</gene>
<feature type="compositionally biased region" description="Basic residues" evidence="9">
    <location>
        <begin position="1030"/>
        <end position="1041"/>
    </location>
</feature>
<dbReference type="SUPFAM" id="SSF48403">
    <property type="entry name" value="Ankyrin repeat"/>
    <property type="match status" value="3"/>
</dbReference>
<comment type="caution">
    <text evidence="13">The sequence shown here is derived from an EMBL/GenBank/DDBJ whole genome shotgun (WGS) entry which is preliminary data.</text>
</comment>
<evidence type="ECO:0000256" key="2">
    <source>
        <dbReference type="ARBA" id="ARBA00022676"/>
    </source>
</evidence>
<dbReference type="PROSITE" id="PS51060">
    <property type="entry name" value="PARP_ALPHA_HD"/>
    <property type="match status" value="1"/>
</dbReference>
<feature type="region of interest" description="Disordered" evidence="9">
    <location>
        <begin position="989"/>
        <end position="1117"/>
    </location>
</feature>
<dbReference type="InterPro" id="IPR012317">
    <property type="entry name" value="Poly(ADP-ribose)pol_cat_dom"/>
</dbReference>
<feature type="repeat" description="ANK" evidence="7">
    <location>
        <begin position="670"/>
        <end position="702"/>
    </location>
</feature>
<dbReference type="PANTHER" id="PTHR10459:SF108">
    <property type="entry name" value="POLY [ADP-RIBOSE] POLYMERASE"/>
    <property type="match status" value="1"/>
</dbReference>
<dbReference type="PROSITE" id="PS51977">
    <property type="entry name" value="WGR"/>
    <property type="match status" value="1"/>
</dbReference>
<feature type="domain" description="PARP catalytic" evidence="10">
    <location>
        <begin position="2243"/>
        <end position="2476"/>
    </location>
</feature>
<feature type="region of interest" description="Disordered" evidence="9">
    <location>
        <begin position="1"/>
        <end position="252"/>
    </location>
</feature>
<feature type="compositionally biased region" description="Low complexity" evidence="9">
    <location>
        <begin position="17"/>
        <end position="46"/>
    </location>
</feature>
<dbReference type="InterPro" id="IPR036770">
    <property type="entry name" value="Ankyrin_rpt-contain_sf"/>
</dbReference>
<feature type="compositionally biased region" description="Basic residues" evidence="9">
    <location>
        <begin position="123"/>
        <end position="146"/>
    </location>
</feature>
<dbReference type="SUPFAM" id="SSF56399">
    <property type="entry name" value="ADP-ribosylation"/>
    <property type="match status" value="1"/>
</dbReference>
<dbReference type="PROSITE" id="PS50088">
    <property type="entry name" value="ANK_REPEAT"/>
    <property type="match status" value="10"/>
</dbReference>
<name>A0AA88GFK1_NAELO</name>
<feature type="compositionally biased region" description="Acidic residues" evidence="9">
    <location>
        <begin position="1085"/>
        <end position="1094"/>
    </location>
</feature>
<evidence type="ECO:0000256" key="8">
    <source>
        <dbReference type="RuleBase" id="RU362114"/>
    </source>
</evidence>
<evidence type="ECO:0000256" key="1">
    <source>
        <dbReference type="ARBA" id="ARBA00004123"/>
    </source>
</evidence>
<dbReference type="PANTHER" id="PTHR10459">
    <property type="entry name" value="DNA LIGASE"/>
    <property type="match status" value="1"/>
</dbReference>
<dbReference type="Gene3D" id="1.20.142.10">
    <property type="entry name" value="Poly(ADP-ribose) polymerase, regulatory domain"/>
    <property type="match status" value="1"/>
</dbReference>
<evidence type="ECO:0000313" key="13">
    <source>
        <dbReference type="EMBL" id="KAG2374682.1"/>
    </source>
</evidence>
<evidence type="ECO:0000256" key="7">
    <source>
        <dbReference type="PROSITE-ProRule" id="PRU00023"/>
    </source>
</evidence>
<dbReference type="SMART" id="SM00773">
    <property type="entry name" value="WGR"/>
    <property type="match status" value="1"/>
</dbReference>
<feature type="repeat" description="ANK" evidence="7">
    <location>
        <begin position="845"/>
        <end position="877"/>
    </location>
</feature>
<dbReference type="RefSeq" id="XP_044543856.1">
    <property type="nucleotide sequence ID" value="XM_044685969.1"/>
</dbReference>
<feature type="region of interest" description="Disordered" evidence="9">
    <location>
        <begin position="1497"/>
        <end position="1548"/>
    </location>
</feature>
<dbReference type="Pfam" id="PF00023">
    <property type="entry name" value="Ank"/>
    <property type="match status" value="2"/>
</dbReference>
<dbReference type="GeneID" id="68102880"/>
<evidence type="ECO:0000256" key="3">
    <source>
        <dbReference type="ARBA" id="ARBA00022679"/>
    </source>
</evidence>
<evidence type="ECO:0000256" key="9">
    <source>
        <dbReference type="SAM" id="MobiDB-lite"/>
    </source>
</evidence>
<dbReference type="Pfam" id="PF05406">
    <property type="entry name" value="WGR"/>
    <property type="match status" value="1"/>
</dbReference>
<dbReference type="Gene3D" id="3.90.228.10">
    <property type="match status" value="1"/>
</dbReference>
<protein>
    <recommendedName>
        <fullName evidence="8">Poly [ADP-ribose] polymerase</fullName>
        <shortName evidence="8">PARP</shortName>
        <ecNumber evidence="8">2.4.2.-</ecNumber>
    </recommendedName>
</protein>
<dbReference type="GO" id="GO:0016779">
    <property type="term" value="F:nucleotidyltransferase activity"/>
    <property type="evidence" value="ECO:0007669"/>
    <property type="project" value="UniProtKB-KW"/>
</dbReference>
<dbReference type="SUPFAM" id="SSF142921">
    <property type="entry name" value="WGR domain-like"/>
    <property type="match status" value="1"/>
</dbReference>
<feature type="domain" description="PARP alpha-helical" evidence="11">
    <location>
        <begin position="2103"/>
        <end position="2233"/>
    </location>
</feature>
<dbReference type="InterPro" id="IPR004102">
    <property type="entry name" value="Poly(ADP-ribose)pol_reg_dom"/>
</dbReference>
<feature type="compositionally biased region" description="Basic residues" evidence="9">
    <location>
        <begin position="226"/>
        <end position="248"/>
    </location>
</feature>
<dbReference type="InterPro" id="IPR036616">
    <property type="entry name" value="Poly(ADP-ribose)pol_reg_dom_sf"/>
</dbReference>
<dbReference type="Pfam" id="PF13857">
    <property type="entry name" value="Ank_5"/>
    <property type="match status" value="1"/>
</dbReference>
<dbReference type="Pfam" id="PF12796">
    <property type="entry name" value="Ank_2"/>
    <property type="match status" value="5"/>
</dbReference>
<feature type="compositionally biased region" description="Polar residues" evidence="9">
    <location>
        <begin position="1005"/>
        <end position="1015"/>
    </location>
</feature>
<feature type="repeat" description="ANK" evidence="7">
    <location>
        <begin position="1674"/>
        <end position="1706"/>
    </location>
</feature>
<feature type="repeat" description="ANK" evidence="7">
    <location>
        <begin position="1828"/>
        <end position="1866"/>
    </location>
</feature>
<evidence type="ECO:0000256" key="6">
    <source>
        <dbReference type="ARBA" id="ARBA00023242"/>
    </source>
</evidence>
<dbReference type="GO" id="GO:0003950">
    <property type="term" value="F:NAD+ poly-ADP-ribosyltransferase activity"/>
    <property type="evidence" value="ECO:0007669"/>
    <property type="project" value="UniProtKB-UniRule"/>
</dbReference>
<feature type="compositionally biased region" description="Basic and acidic residues" evidence="9">
    <location>
        <begin position="58"/>
        <end position="71"/>
    </location>
</feature>
<feature type="compositionally biased region" description="Basic residues" evidence="9">
    <location>
        <begin position="180"/>
        <end position="211"/>
    </location>
</feature>
<dbReference type="SUPFAM" id="SSF47587">
    <property type="entry name" value="Domain of poly(ADP-ribose) polymerase"/>
    <property type="match status" value="1"/>
</dbReference>
<dbReference type="CDD" id="cd07997">
    <property type="entry name" value="WGR_PARP"/>
    <property type="match status" value="1"/>
</dbReference>
<keyword evidence="2 8" id="KW-0328">Glycosyltransferase</keyword>
<keyword evidence="14" id="KW-1185">Reference proteome</keyword>
<feature type="repeat" description="ANK" evidence="7">
    <location>
        <begin position="604"/>
        <end position="636"/>
    </location>
</feature>
<dbReference type="Gene3D" id="2.20.140.10">
    <property type="entry name" value="WGR domain"/>
    <property type="match status" value="1"/>
</dbReference>
<evidence type="ECO:0000259" key="10">
    <source>
        <dbReference type="PROSITE" id="PS51059"/>
    </source>
</evidence>
<evidence type="ECO:0000256" key="5">
    <source>
        <dbReference type="ARBA" id="ARBA00023027"/>
    </source>
</evidence>
<feature type="compositionally biased region" description="Acidic residues" evidence="9">
    <location>
        <begin position="1511"/>
        <end position="1547"/>
    </location>
</feature>
<keyword evidence="5 8" id="KW-0520">NAD</keyword>
<dbReference type="EC" id="2.4.2.-" evidence="8"/>
<comment type="subcellular location">
    <subcellularLocation>
        <location evidence="1">Nucleus</location>
    </subcellularLocation>
</comment>
<evidence type="ECO:0000259" key="11">
    <source>
        <dbReference type="PROSITE" id="PS51060"/>
    </source>
</evidence>
<keyword evidence="7" id="KW-0040">ANK repeat</keyword>
<evidence type="ECO:0000256" key="4">
    <source>
        <dbReference type="ARBA" id="ARBA00022695"/>
    </source>
</evidence>
<dbReference type="Pfam" id="PF00644">
    <property type="entry name" value="PARP"/>
    <property type="match status" value="1"/>
</dbReference>
<dbReference type="GO" id="GO:0006302">
    <property type="term" value="P:double-strand break repair"/>
    <property type="evidence" value="ECO:0007669"/>
    <property type="project" value="TreeGrafter"/>
</dbReference>
<feature type="repeat" description="ANK" evidence="7">
    <location>
        <begin position="637"/>
        <end position="669"/>
    </location>
</feature>
<dbReference type="InterPro" id="IPR008893">
    <property type="entry name" value="WGR_domain"/>
</dbReference>
<dbReference type="GO" id="GO:1990404">
    <property type="term" value="F:NAD+-protein mono-ADP-ribosyltransferase activity"/>
    <property type="evidence" value="ECO:0007669"/>
    <property type="project" value="TreeGrafter"/>
</dbReference>